<dbReference type="GO" id="GO:0071007">
    <property type="term" value="C:U2-type catalytic step 2 spliceosome"/>
    <property type="evidence" value="ECO:0007669"/>
    <property type="project" value="TreeGrafter"/>
</dbReference>
<evidence type="ECO:0000256" key="3">
    <source>
        <dbReference type="ARBA" id="ARBA00022833"/>
    </source>
</evidence>
<proteinExistence type="predicted"/>
<evidence type="ECO:0000256" key="4">
    <source>
        <dbReference type="ARBA" id="ARBA00022884"/>
    </source>
</evidence>
<dbReference type="PROSITE" id="PS50103">
    <property type="entry name" value="ZF_C3H1"/>
    <property type="match status" value="1"/>
</dbReference>
<keyword evidence="3 5" id="KW-0862">Zinc</keyword>
<sequence>MDSAARDVTLLKGEKAEFPILCETCLGPNPLIRMIKHTLGKDCKICERPFTIFRWKPGPKARYKQTIICQTCAKVKNLCQTCLFDLTYGLPIQVRDKFLENPLELPDSNKNLLHKLNNIESNPSNYAPNMSTENNQLLERISRVAPYYRRNKPRICTFWVRGMCNRGEECPYSHEEDAFDPSLSKQSIKSRYKGYNDPLAKKILDKLEQSISGENAAADAAVPPSEFPSMNPNEAIKRMD</sequence>
<dbReference type="Pfam" id="PF18345">
    <property type="entry name" value="zf_CCCH_4"/>
    <property type="match status" value="1"/>
</dbReference>
<dbReference type="GO" id="GO:0017070">
    <property type="term" value="F:U6 snRNA binding"/>
    <property type="evidence" value="ECO:0007669"/>
    <property type="project" value="TreeGrafter"/>
</dbReference>
<dbReference type="Pfam" id="PF21369">
    <property type="entry name" value="STL11_N"/>
    <property type="match status" value="1"/>
</dbReference>
<organism evidence="8 9">
    <name type="scientific">Theileria orientalis</name>
    <dbReference type="NCBI Taxonomy" id="68886"/>
    <lineage>
        <taxon>Eukaryota</taxon>
        <taxon>Sar</taxon>
        <taxon>Alveolata</taxon>
        <taxon>Apicomplexa</taxon>
        <taxon>Aconoidasida</taxon>
        <taxon>Piroplasmida</taxon>
        <taxon>Theileriidae</taxon>
        <taxon>Theileria</taxon>
    </lineage>
</organism>
<evidence type="ECO:0000256" key="6">
    <source>
        <dbReference type="SAM" id="MobiDB-lite"/>
    </source>
</evidence>
<feature type="region of interest" description="Disordered" evidence="6">
    <location>
        <begin position="215"/>
        <end position="240"/>
    </location>
</feature>
<dbReference type="InterPro" id="IPR048995">
    <property type="entry name" value="STL11/RBM22-like_N"/>
</dbReference>
<dbReference type="Proteomes" id="UP000244811">
    <property type="component" value="Chromosome 3"/>
</dbReference>
<evidence type="ECO:0000313" key="8">
    <source>
        <dbReference type="EMBL" id="UKK01556.2"/>
    </source>
</evidence>
<dbReference type="AlphaFoldDB" id="A0A976MC30"/>
<feature type="zinc finger region" description="C3H1-type" evidence="5">
    <location>
        <begin position="150"/>
        <end position="177"/>
    </location>
</feature>
<dbReference type="Gene3D" id="4.10.1000.10">
    <property type="entry name" value="Zinc finger, CCCH-type"/>
    <property type="match status" value="1"/>
</dbReference>
<evidence type="ECO:0000256" key="1">
    <source>
        <dbReference type="ARBA" id="ARBA00022723"/>
    </source>
</evidence>
<name>A0A976MC30_THEOR</name>
<reference evidence="8" key="1">
    <citation type="submission" date="2022-07" db="EMBL/GenBank/DDBJ databases">
        <title>Evaluation of T. orientalis genome assembly methods using nanopore sequencing and analysis of variation between genomes.</title>
        <authorList>
            <person name="Yam J."/>
            <person name="Micallef M.L."/>
            <person name="Liu M."/>
            <person name="Djordjevic S.P."/>
            <person name="Bogema D.R."/>
            <person name="Jenkins C."/>
        </authorList>
    </citation>
    <scope>NUCLEOTIDE SEQUENCE</scope>
    <source>
        <strain evidence="8">Goon Nure</strain>
    </source>
</reference>
<dbReference type="SMART" id="SM00356">
    <property type="entry name" value="ZnF_C3H1"/>
    <property type="match status" value="1"/>
</dbReference>
<gene>
    <name evidence="8" type="ORF">MACK_002373</name>
</gene>
<dbReference type="SUPFAM" id="SSF90229">
    <property type="entry name" value="CCCH zinc finger"/>
    <property type="match status" value="1"/>
</dbReference>
<feature type="domain" description="C3H1-type" evidence="7">
    <location>
        <begin position="150"/>
        <end position="177"/>
    </location>
</feature>
<evidence type="ECO:0000259" key="7">
    <source>
        <dbReference type="PROSITE" id="PS50103"/>
    </source>
</evidence>
<dbReference type="GO" id="GO:0071006">
    <property type="term" value="C:U2-type catalytic step 1 spliceosome"/>
    <property type="evidence" value="ECO:0007669"/>
    <property type="project" value="TreeGrafter"/>
</dbReference>
<evidence type="ECO:0000256" key="2">
    <source>
        <dbReference type="ARBA" id="ARBA00022771"/>
    </source>
</evidence>
<dbReference type="GO" id="GO:0008270">
    <property type="term" value="F:zinc ion binding"/>
    <property type="evidence" value="ECO:0007669"/>
    <property type="project" value="UniProtKB-KW"/>
</dbReference>
<dbReference type="PANTHER" id="PTHR14089:SF6">
    <property type="entry name" value="PRE-MRNA-SPLICING FACTOR RBM22"/>
    <property type="match status" value="1"/>
</dbReference>
<keyword evidence="2 5" id="KW-0863">Zinc-finger</keyword>
<dbReference type="InterPro" id="IPR036855">
    <property type="entry name" value="Znf_CCCH_sf"/>
</dbReference>
<accession>A0A976MC30</accession>
<protein>
    <recommendedName>
        <fullName evidence="7">C3H1-type domain-containing protein</fullName>
    </recommendedName>
</protein>
<dbReference type="GO" id="GO:0036002">
    <property type="term" value="F:pre-mRNA binding"/>
    <property type="evidence" value="ECO:0007669"/>
    <property type="project" value="TreeGrafter"/>
</dbReference>
<dbReference type="PANTHER" id="PTHR14089">
    <property type="entry name" value="PRE-MRNA-SPLICING FACTOR RBM22"/>
    <property type="match status" value="1"/>
</dbReference>
<keyword evidence="4" id="KW-0694">RNA-binding</keyword>
<dbReference type="GO" id="GO:0000974">
    <property type="term" value="C:Prp19 complex"/>
    <property type="evidence" value="ECO:0007669"/>
    <property type="project" value="TreeGrafter"/>
</dbReference>
<dbReference type="InterPro" id="IPR000571">
    <property type="entry name" value="Znf_CCCH"/>
</dbReference>
<keyword evidence="1 5" id="KW-0479">Metal-binding</keyword>
<evidence type="ECO:0000313" key="9">
    <source>
        <dbReference type="Proteomes" id="UP000244811"/>
    </source>
</evidence>
<evidence type="ECO:0000256" key="5">
    <source>
        <dbReference type="PROSITE-ProRule" id="PRU00723"/>
    </source>
</evidence>
<dbReference type="InterPro" id="IPR039171">
    <property type="entry name" value="Cwc2/Slt11"/>
</dbReference>
<dbReference type="EMBL" id="CP056070">
    <property type="protein sequence ID" value="UKK01556.2"/>
    <property type="molecule type" value="Genomic_DNA"/>
</dbReference>